<reference evidence="5" key="1">
    <citation type="submission" date="2017-07" db="EMBL/GenBank/DDBJ databases">
        <title>Taro Niue Genome Assembly and Annotation.</title>
        <authorList>
            <person name="Atibalentja N."/>
            <person name="Keating K."/>
            <person name="Fields C.J."/>
        </authorList>
    </citation>
    <scope>NUCLEOTIDE SEQUENCE</scope>
    <source>
        <strain evidence="5">Niue_2</strain>
        <tissue evidence="5">Leaf</tissue>
    </source>
</reference>
<dbReference type="CDD" id="cd09218">
    <property type="entry name" value="TLP-PA"/>
    <property type="match status" value="1"/>
</dbReference>
<evidence type="ECO:0008006" key="7">
    <source>
        <dbReference type="Google" id="ProtNLM"/>
    </source>
</evidence>
<feature type="signal peptide" evidence="4">
    <location>
        <begin position="1"/>
        <end position="28"/>
    </location>
</feature>
<dbReference type="InterPro" id="IPR001938">
    <property type="entry name" value="Thaumatin"/>
</dbReference>
<keyword evidence="6" id="KW-1185">Reference proteome</keyword>
<dbReference type="FunFam" id="2.60.110.10:FF:000002">
    <property type="entry name" value="Thaumatin-like protein 1a"/>
    <property type="match status" value="1"/>
</dbReference>
<evidence type="ECO:0000256" key="2">
    <source>
        <dbReference type="ARBA" id="ARBA00023157"/>
    </source>
</evidence>
<dbReference type="PANTHER" id="PTHR31048">
    <property type="entry name" value="OS03G0233200 PROTEIN"/>
    <property type="match status" value="1"/>
</dbReference>
<dbReference type="Proteomes" id="UP000652761">
    <property type="component" value="Unassembled WGS sequence"/>
</dbReference>
<accession>A0A843VGJ1</accession>
<organism evidence="5 6">
    <name type="scientific">Colocasia esculenta</name>
    <name type="common">Wild taro</name>
    <name type="synonym">Arum esculentum</name>
    <dbReference type="NCBI Taxonomy" id="4460"/>
    <lineage>
        <taxon>Eukaryota</taxon>
        <taxon>Viridiplantae</taxon>
        <taxon>Streptophyta</taxon>
        <taxon>Embryophyta</taxon>
        <taxon>Tracheophyta</taxon>
        <taxon>Spermatophyta</taxon>
        <taxon>Magnoliopsida</taxon>
        <taxon>Liliopsida</taxon>
        <taxon>Araceae</taxon>
        <taxon>Aroideae</taxon>
        <taxon>Colocasieae</taxon>
        <taxon>Colocasia</taxon>
    </lineage>
</organism>
<feature type="chain" id="PRO_5032896787" description="Thaumatin-like protein" evidence="4">
    <location>
        <begin position="29"/>
        <end position="260"/>
    </location>
</feature>
<feature type="disulfide bond" evidence="3">
    <location>
        <begin position="168"/>
        <end position="229"/>
    </location>
</feature>
<name>A0A843VGJ1_COLES</name>
<dbReference type="Gene3D" id="2.60.110.10">
    <property type="entry name" value="Thaumatin"/>
    <property type="match status" value="1"/>
</dbReference>
<evidence type="ECO:0000256" key="4">
    <source>
        <dbReference type="SAM" id="SignalP"/>
    </source>
</evidence>
<dbReference type="AlphaFoldDB" id="A0A843VGJ1"/>
<feature type="disulfide bond" evidence="3">
    <location>
        <begin position="176"/>
        <end position="192"/>
    </location>
</feature>
<evidence type="ECO:0000256" key="3">
    <source>
        <dbReference type="PIRSR" id="PIRSR002703-1"/>
    </source>
</evidence>
<evidence type="ECO:0000313" key="5">
    <source>
        <dbReference type="EMBL" id="MQL97822.1"/>
    </source>
</evidence>
<keyword evidence="4" id="KW-0732">Signal</keyword>
<sequence>MPSTIMAASSHLFLLFAVVGLCVPTSLSCGSTRIVIVNNCNESVWPAVLGVAGHPTPMHGGFHLGAAEAASFEAPCGWSGRVWGRRGCCFDKAGRGSCETGDCDGLLRCRGAGGAPPATVVEMTLGTARSPLHYYDVSLVDGFNLPVSVVPVGVPRGGAAAACGAAACEVDLNACCPSRFEAKGRDGRVAGCKSACMALGTDKYCCRGEYGSPARCRATLFSILFKAVCPRASTFAYDEASSLHTCMASRYLITFCPPRR</sequence>
<dbReference type="PRINTS" id="PR00347">
    <property type="entry name" value="THAUMATIN"/>
</dbReference>
<gene>
    <name evidence="5" type="ORF">Taro_030516</name>
</gene>
<dbReference type="PROSITE" id="PS51367">
    <property type="entry name" value="THAUMATIN_2"/>
    <property type="match status" value="1"/>
</dbReference>
<feature type="disulfide bond" evidence="3">
    <location>
        <begin position="196"/>
        <end position="205"/>
    </location>
</feature>
<feature type="disulfide bond" evidence="3">
    <location>
        <begin position="40"/>
        <end position="256"/>
    </location>
</feature>
<feature type="disulfide bond" evidence="3">
    <location>
        <begin position="163"/>
        <end position="246"/>
    </location>
</feature>
<comment type="caution">
    <text evidence="5">The sequence shown here is derived from an EMBL/GenBank/DDBJ whole genome shotgun (WGS) entry which is preliminary data.</text>
</comment>
<evidence type="ECO:0000313" key="6">
    <source>
        <dbReference type="Proteomes" id="UP000652761"/>
    </source>
</evidence>
<dbReference type="SUPFAM" id="SSF49870">
    <property type="entry name" value="Osmotin, thaumatin-like protein"/>
    <property type="match status" value="1"/>
</dbReference>
<keyword evidence="2 3" id="KW-1015">Disulfide bond</keyword>
<dbReference type="PIRSF" id="PIRSF002703">
    <property type="entry name" value="Thaumatin"/>
    <property type="match status" value="1"/>
</dbReference>
<dbReference type="InterPro" id="IPR037176">
    <property type="entry name" value="Osmotin/thaumatin-like_sf"/>
</dbReference>
<feature type="disulfide bond" evidence="3">
    <location>
        <begin position="206"/>
        <end position="216"/>
    </location>
</feature>
<dbReference type="EMBL" id="NMUH01002103">
    <property type="protein sequence ID" value="MQL97822.1"/>
    <property type="molecule type" value="Genomic_DNA"/>
</dbReference>
<dbReference type="SMART" id="SM00205">
    <property type="entry name" value="THN"/>
    <property type="match status" value="1"/>
</dbReference>
<protein>
    <recommendedName>
        <fullName evidence="7">Thaumatin-like protein</fullName>
    </recommendedName>
</protein>
<dbReference type="OrthoDB" id="430315at2759"/>
<feature type="disulfide bond" evidence="3">
    <location>
        <begin position="88"/>
        <end position="98"/>
    </location>
</feature>
<comment type="similarity">
    <text evidence="1">Belongs to the thaumatin family.</text>
</comment>
<dbReference type="InterPro" id="IPR017949">
    <property type="entry name" value="Thaumatin_CS"/>
</dbReference>
<proteinExistence type="inferred from homology"/>
<dbReference type="PROSITE" id="PS00316">
    <property type="entry name" value="THAUMATIN_1"/>
    <property type="match status" value="1"/>
</dbReference>
<evidence type="ECO:0000256" key="1">
    <source>
        <dbReference type="ARBA" id="ARBA00010607"/>
    </source>
</evidence>
<dbReference type="Pfam" id="PF00314">
    <property type="entry name" value="Thaumatin"/>
    <property type="match status" value="1"/>
</dbReference>
<feature type="disulfide bond" evidence="3">
    <location>
        <begin position="103"/>
        <end position="109"/>
    </location>
</feature>